<accession>A0A6N3G7H6</accession>
<feature type="signal peptide" evidence="1">
    <location>
        <begin position="1"/>
        <end position="24"/>
    </location>
</feature>
<dbReference type="RefSeq" id="WP_421758542.1">
    <property type="nucleotide sequence ID" value="NZ_CACRTX010000018.1"/>
</dbReference>
<name>A0A6N3G7H6_ENTCA</name>
<dbReference type="InterPro" id="IPR016090">
    <property type="entry name" value="PLA2-like_dom"/>
</dbReference>
<reference evidence="3" key="1">
    <citation type="submission" date="2019-11" db="EMBL/GenBank/DDBJ databases">
        <authorList>
            <person name="Feng L."/>
        </authorList>
    </citation>
    <scope>NUCLEOTIDE SEQUENCE</scope>
    <source>
        <strain evidence="3">ECasseliflavusLFYP2</strain>
    </source>
</reference>
<evidence type="ECO:0000259" key="2">
    <source>
        <dbReference type="Pfam" id="PF00068"/>
    </source>
</evidence>
<proteinExistence type="predicted"/>
<dbReference type="GO" id="GO:0006644">
    <property type="term" value="P:phospholipid metabolic process"/>
    <property type="evidence" value="ECO:0007669"/>
    <property type="project" value="InterPro"/>
</dbReference>
<dbReference type="AlphaFoldDB" id="A0A6N3G7H6"/>
<dbReference type="SUPFAM" id="SSF48619">
    <property type="entry name" value="Phospholipase A2, PLA2"/>
    <property type="match status" value="1"/>
</dbReference>
<protein>
    <submittedName>
        <fullName evidence="3">Phospholipase A2</fullName>
    </submittedName>
</protein>
<keyword evidence="1" id="KW-0732">Signal</keyword>
<dbReference type="Pfam" id="PF00068">
    <property type="entry name" value="Phospholip_A2_1"/>
    <property type="match status" value="1"/>
</dbReference>
<evidence type="ECO:0000256" key="1">
    <source>
        <dbReference type="SAM" id="SignalP"/>
    </source>
</evidence>
<gene>
    <name evidence="3" type="ORF">ECLFYP2_00772</name>
</gene>
<evidence type="ECO:0000313" key="3">
    <source>
        <dbReference type="EMBL" id="VYU60522.1"/>
    </source>
</evidence>
<dbReference type="GO" id="GO:0004623">
    <property type="term" value="F:phospholipase A2 activity"/>
    <property type="evidence" value="ECO:0007669"/>
    <property type="project" value="InterPro"/>
</dbReference>
<dbReference type="InterPro" id="IPR036444">
    <property type="entry name" value="PLipase_A2_dom_sf"/>
</dbReference>
<organism evidence="3">
    <name type="scientific">Enterococcus casseliflavus</name>
    <name type="common">Enterococcus flavescens</name>
    <dbReference type="NCBI Taxonomy" id="37734"/>
    <lineage>
        <taxon>Bacteria</taxon>
        <taxon>Bacillati</taxon>
        <taxon>Bacillota</taxon>
        <taxon>Bacilli</taxon>
        <taxon>Lactobacillales</taxon>
        <taxon>Enterococcaceae</taxon>
        <taxon>Enterococcus</taxon>
    </lineage>
</organism>
<feature type="domain" description="Phospholipase A2-like central" evidence="2">
    <location>
        <begin position="101"/>
        <end position="142"/>
    </location>
</feature>
<sequence>MKKILIFFGILFISLAFNPAISTADEVYSSDSELPQFAVELLEKIDQYVVSDENEERYFDLEAAIANQEGDLVIQAGEAFNSIKAENETSPYARLRIPGISYGNYCGPGNNKKNPIDDLDRACKAHDGCYKWGGNNTTCNKNLCKALVPVIQLAQQNPTKLVYATAAYKYFSCGKLL</sequence>
<dbReference type="Gene3D" id="1.20.90.10">
    <property type="entry name" value="Phospholipase A2 domain"/>
    <property type="match status" value="1"/>
</dbReference>
<feature type="chain" id="PRO_5026920942" evidence="1">
    <location>
        <begin position="25"/>
        <end position="177"/>
    </location>
</feature>
<dbReference type="EMBL" id="CACRTX010000018">
    <property type="protein sequence ID" value="VYU60522.1"/>
    <property type="molecule type" value="Genomic_DNA"/>
</dbReference>
<dbReference type="GO" id="GO:0050482">
    <property type="term" value="P:arachidonate secretion"/>
    <property type="evidence" value="ECO:0007669"/>
    <property type="project" value="InterPro"/>
</dbReference>